<evidence type="ECO:0000313" key="2">
    <source>
        <dbReference type="Proteomes" id="UP000219897"/>
    </source>
</evidence>
<comment type="caution">
    <text evidence="1">The sequence shown here is derived from an EMBL/GenBank/DDBJ whole genome shotgun (WGS) entry which is preliminary data.</text>
</comment>
<sequence>MNAAVVNAEKSVVLNNSKERLANNLWELLVQGEIKEDTNVKKQFVTIENAIMSNKKHDR</sequence>
<dbReference type="Proteomes" id="UP000219897">
    <property type="component" value="Unassembled WGS sequence"/>
</dbReference>
<reference evidence="1 2" key="1">
    <citation type="submission" date="2017-09" db="EMBL/GenBank/DDBJ databases">
        <title>Large-scale bioinformatics analysis of Bacillus genomes uncovers conserved roles of natural products in bacterial physiology.</title>
        <authorList>
            <consortium name="Agbiome Team Llc"/>
            <person name="Bleich R.M."/>
            <person name="Kirk G.J."/>
            <person name="Santa Maria K.C."/>
            <person name="Allen S.E."/>
            <person name="Farag S."/>
            <person name="Shank E.A."/>
            <person name="Bowers A."/>
        </authorList>
    </citation>
    <scope>NUCLEOTIDE SEQUENCE [LARGE SCALE GENOMIC DNA]</scope>
    <source>
        <strain evidence="1 2">AFS005140</strain>
    </source>
</reference>
<proteinExistence type="predicted"/>
<protein>
    <submittedName>
        <fullName evidence="1">Uncharacterized protein</fullName>
    </submittedName>
</protein>
<name>A0ABD6S981_BACTU</name>
<dbReference type="AlphaFoldDB" id="A0ABD6S981"/>
<gene>
    <name evidence="1" type="ORF">CN495_15070</name>
</gene>
<organism evidence="1 2">
    <name type="scientific">Bacillus thuringiensis</name>
    <dbReference type="NCBI Taxonomy" id="1428"/>
    <lineage>
        <taxon>Bacteria</taxon>
        <taxon>Bacillati</taxon>
        <taxon>Bacillota</taxon>
        <taxon>Bacilli</taxon>
        <taxon>Bacillales</taxon>
        <taxon>Bacillaceae</taxon>
        <taxon>Bacillus</taxon>
        <taxon>Bacillus cereus group</taxon>
    </lineage>
</organism>
<dbReference type="EMBL" id="NTYF01000049">
    <property type="protein sequence ID" value="PER52661.1"/>
    <property type="molecule type" value="Genomic_DNA"/>
</dbReference>
<dbReference type="RefSeq" id="WP_098222603.1">
    <property type="nucleotide sequence ID" value="NZ_NTVJ01000067.1"/>
</dbReference>
<evidence type="ECO:0000313" key="1">
    <source>
        <dbReference type="EMBL" id="PER52661.1"/>
    </source>
</evidence>
<accession>A0ABD6S981</accession>